<comment type="caution">
    <text evidence="2">The sequence shown here is derived from an EMBL/GenBank/DDBJ whole genome shotgun (WGS) entry which is preliminary data.</text>
</comment>
<name>A0A9P0ZGN3_CUSEU</name>
<protein>
    <submittedName>
        <fullName evidence="2">Uncharacterized protein</fullName>
    </submittedName>
</protein>
<proteinExistence type="predicted"/>
<accession>A0A9P0ZGN3</accession>
<gene>
    <name evidence="2" type="ORF">CEURO_LOCUS15637</name>
</gene>
<feature type="compositionally biased region" description="Basic and acidic residues" evidence="1">
    <location>
        <begin position="53"/>
        <end position="63"/>
    </location>
</feature>
<sequence length="113" mass="12533">MKLYKDDTVIIKVRQIDRVVIRLITPFIQKITNNNPRGQKSTNPKSQKHQFHHEKVYNYDKYKNSYTAGTGNRDSTTATGDGTASTSVGSGRSSGTAVVVGLTPSRTRDFVTI</sequence>
<organism evidence="2 3">
    <name type="scientific">Cuscuta europaea</name>
    <name type="common">European dodder</name>
    <dbReference type="NCBI Taxonomy" id="41803"/>
    <lineage>
        <taxon>Eukaryota</taxon>
        <taxon>Viridiplantae</taxon>
        <taxon>Streptophyta</taxon>
        <taxon>Embryophyta</taxon>
        <taxon>Tracheophyta</taxon>
        <taxon>Spermatophyta</taxon>
        <taxon>Magnoliopsida</taxon>
        <taxon>eudicotyledons</taxon>
        <taxon>Gunneridae</taxon>
        <taxon>Pentapetalae</taxon>
        <taxon>asterids</taxon>
        <taxon>lamiids</taxon>
        <taxon>Solanales</taxon>
        <taxon>Convolvulaceae</taxon>
        <taxon>Cuscuteae</taxon>
        <taxon>Cuscuta</taxon>
        <taxon>Cuscuta subgen. Cuscuta</taxon>
    </lineage>
</organism>
<keyword evidence="3" id="KW-1185">Reference proteome</keyword>
<feature type="region of interest" description="Disordered" evidence="1">
    <location>
        <begin position="32"/>
        <end position="97"/>
    </location>
</feature>
<evidence type="ECO:0000313" key="3">
    <source>
        <dbReference type="Proteomes" id="UP001152484"/>
    </source>
</evidence>
<evidence type="ECO:0000256" key="1">
    <source>
        <dbReference type="SAM" id="MobiDB-lite"/>
    </source>
</evidence>
<dbReference type="AlphaFoldDB" id="A0A9P0ZGN3"/>
<evidence type="ECO:0000313" key="2">
    <source>
        <dbReference type="EMBL" id="CAH9102010.1"/>
    </source>
</evidence>
<dbReference type="Proteomes" id="UP001152484">
    <property type="component" value="Unassembled WGS sequence"/>
</dbReference>
<reference evidence="2" key="1">
    <citation type="submission" date="2022-07" db="EMBL/GenBank/DDBJ databases">
        <authorList>
            <person name="Macas J."/>
            <person name="Novak P."/>
            <person name="Neumann P."/>
        </authorList>
    </citation>
    <scope>NUCLEOTIDE SEQUENCE</scope>
</reference>
<feature type="compositionally biased region" description="Low complexity" evidence="1">
    <location>
        <begin position="74"/>
        <end position="97"/>
    </location>
</feature>
<feature type="compositionally biased region" description="Polar residues" evidence="1">
    <location>
        <begin position="64"/>
        <end position="73"/>
    </location>
</feature>
<dbReference type="EMBL" id="CAMAPE010000038">
    <property type="protein sequence ID" value="CAH9102010.1"/>
    <property type="molecule type" value="Genomic_DNA"/>
</dbReference>
<feature type="compositionally biased region" description="Polar residues" evidence="1">
    <location>
        <begin position="32"/>
        <end position="45"/>
    </location>
</feature>